<dbReference type="SMART" id="SM00343">
    <property type="entry name" value="ZnF_C2HC"/>
    <property type="match status" value="1"/>
</dbReference>
<keyword evidence="1" id="KW-0863">Zinc-finger</keyword>
<proteinExistence type="predicted"/>
<dbReference type="InterPro" id="IPR036875">
    <property type="entry name" value="Znf_CCHC_sf"/>
</dbReference>
<sequence>HQQFEFSKPDTRLVVLVFQKGDDPIDAINYMMSFLNAVVTSRYPPINNQLRTSSNPHQQATINNGRVTIQLIQGRQNSLNAGMSRQYTSGPSGTSGKQRVIICYNCKGVGHLSKQCTKPKMKIGEAWFKDKVLLVQAQANGQYVVTNNAAYQADDLDAYDSDCDEINSAKIALMENLSHYGSGNLAEVHNQDNVTNNVIDQDVQATSTSEQSNILNQSETKIKSDSNIILYS</sequence>
<evidence type="ECO:0000313" key="3">
    <source>
        <dbReference type="EMBL" id="GFA34548.1"/>
    </source>
</evidence>
<feature type="non-terminal residue" evidence="3">
    <location>
        <position position="1"/>
    </location>
</feature>
<reference evidence="3" key="1">
    <citation type="journal article" date="2019" name="Sci. Rep.">
        <title>Draft genome of Tanacetum cinerariifolium, the natural source of mosquito coil.</title>
        <authorList>
            <person name="Yamashiro T."/>
            <person name="Shiraishi A."/>
            <person name="Satake H."/>
            <person name="Nakayama K."/>
        </authorList>
    </citation>
    <scope>NUCLEOTIDE SEQUENCE</scope>
</reference>
<keyword evidence="1" id="KW-0862">Zinc</keyword>
<organism evidence="3">
    <name type="scientific">Tanacetum cinerariifolium</name>
    <name type="common">Dalmatian daisy</name>
    <name type="synonym">Chrysanthemum cinerariifolium</name>
    <dbReference type="NCBI Taxonomy" id="118510"/>
    <lineage>
        <taxon>Eukaryota</taxon>
        <taxon>Viridiplantae</taxon>
        <taxon>Streptophyta</taxon>
        <taxon>Embryophyta</taxon>
        <taxon>Tracheophyta</taxon>
        <taxon>Spermatophyta</taxon>
        <taxon>Magnoliopsida</taxon>
        <taxon>eudicotyledons</taxon>
        <taxon>Gunneridae</taxon>
        <taxon>Pentapetalae</taxon>
        <taxon>asterids</taxon>
        <taxon>campanulids</taxon>
        <taxon>Asterales</taxon>
        <taxon>Asteraceae</taxon>
        <taxon>Asteroideae</taxon>
        <taxon>Anthemideae</taxon>
        <taxon>Anthemidinae</taxon>
        <taxon>Tanacetum</taxon>
    </lineage>
</organism>
<dbReference type="InterPro" id="IPR001878">
    <property type="entry name" value="Znf_CCHC"/>
</dbReference>
<dbReference type="PROSITE" id="PS50158">
    <property type="entry name" value="ZF_CCHC"/>
    <property type="match status" value="1"/>
</dbReference>
<evidence type="ECO:0000259" key="2">
    <source>
        <dbReference type="PROSITE" id="PS50158"/>
    </source>
</evidence>
<dbReference type="AlphaFoldDB" id="A0A699JG08"/>
<dbReference type="Gene3D" id="4.10.60.10">
    <property type="entry name" value="Zinc finger, CCHC-type"/>
    <property type="match status" value="1"/>
</dbReference>
<accession>A0A699JG08</accession>
<dbReference type="EMBL" id="BKCJ010408210">
    <property type="protein sequence ID" value="GFA34548.1"/>
    <property type="molecule type" value="Genomic_DNA"/>
</dbReference>
<comment type="caution">
    <text evidence="3">The sequence shown here is derived from an EMBL/GenBank/DDBJ whole genome shotgun (WGS) entry which is preliminary data.</text>
</comment>
<gene>
    <name evidence="3" type="ORF">Tci_606520</name>
</gene>
<name>A0A699JG08_TANCI</name>
<protein>
    <recommendedName>
        <fullName evidence="2">CCHC-type domain-containing protein</fullName>
    </recommendedName>
</protein>
<dbReference type="SUPFAM" id="SSF57756">
    <property type="entry name" value="Retrovirus zinc finger-like domains"/>
    <property type="match status" value="1"/>
</dbReference>
<dbReference type="GO" id="GO:0003676">
    <property type="term" value="F:nucleic acid binding"/>
    <property type="evidence" value="ECO:0007669"/>
    <property type="project" value="InterPro"/>
</dbReference>
<evidence type="ECO:0000256" key="1">
    <source>
        <dbReference type="PROSITE-ProRule" id="PRU00047"/>
    </source>
</evidence>
<dbReference type="Pfam" id="PF00098">
    <property type="entry name" value="zf-CCHC"/>
    <property type="match status" value="1"/>
</dbReference>
<feature type="domain" description="CCHC-type" evidence="2">
    <location>
        <begin position="103"/>
        <end position="118"/>
    </location>
</feature>
<dbReference type="GO" id="GO:0008270">
    <property type="term" value="F:zinc ion binding"/>
    <property type="evidence" value="ECO:0007669"/>
    <property type="project" value="UniProtKB-KW"/>
</dbReference>
<keyword evidence="1" id="KW-0479">Metal-binding</keyword>